<evidence type="ECO:0000256" key="10">
    <source>
        <dbReference type="SAM" id="Phobius"/>
    </source>
</evidence>
<dbReference type="Bgee" id="ENSMFAG00000030136">
    <property type="expression patterns" value="Expressed in pituitary gland"/>
</dbReference>
<keyword evidence="7 8" id="KW-0807">Transducer</keyword>
<dbReference type="GO" id="GO:0042445">
    <property type="term" value="P:hormone metabolic process"/>
    <property type="evidence" value="ECO:0007669"/>
    <property type="project" value="Ensembl"/>
</dbReference>
<dbReference type="PROSITE" id="PS50262">
    <property type="entry name" value="G_PROTEIN_RECEP_F1_2"/>
    <property type="match status" value="1"/>
</dbReference>
<reference evidence="12" key="2">
    <citation type="submission" date="2025-08" db="UniProtKB">
        <authorList>
            <consortium name="Ensembl"/>
        </authorList>
    </citation>
    <scope>IDENTIFICATION</scope>
</reference>
<evidence type="ECO:0000256" key="2">
    <source>
        <dbReference type="ARBA" id="ARBA00022692"/>
    </source>
</evidence>
<feature type="region of interest" description="Disordered" evidence="9">
    <location>
        <begin position="1"/>
        <end position="47"/>
    </location>
</feature>
<dbReference type="GO" id="GO:0005929">
    <property type="term" value="C:cilium"/>
    <property type="evidence" value="ECO:0007669"/>
    <property type="project" value="Ensembl"/>
</dbReference>
<dbReference type="Pfam" id="PF00001">
    <property type="entry name" value="7tm_1"/>
    <property type="match status" value="1"/>
</dbReference>
<evidence type="ECO:0000256" key="8">
    <source>
        <dbReference type="RuleBase" id="RU000688"/>
    </source>
</evidence>
<keyword evidence="4 8" id="KW-0297">G-protein coupled receptor</keyword>
<accession>A0A2K5UNX1</accession>
<feature type="transmembrane region" description="Helical" evidence="10">
    <location>
        <begin position="296"/>
        <end position="318"/>
    </location>
</feature>
<sequence length="503" mass="54105">MGAGVGGGAEGRRSQSPSEAASPLGTFGSVQLPWRSETGSPTWAEDCRGPAEILPLLPASAFPPSKPHSQVAMASSPTRGPRVSDLFSGLPPAVTTPANQSAEASAGNGSVAGADAPAVTPFQSLQLVHQLKGLIVLLYSVVVVVGLVGNCLLVLVIARVRRLHNVTNFLIGNLALSDVLMCAACVPLTLAYAFEPRGWVFGGGLCHLVFFLQPVTVYVSVFTLTTIAVDRYVVLVHPLRRRISLRLSAYAVLAIWALSAVLALPAAMHTYHVELKPHDVRLCEEFWGSQERQRQLYAWGLLLVTYLLPLLVILLSYVRVSVKLRNRVVPGCVTQSQADWHRAAPAHLLLAGSGRGGVRRLLAAATRLQPAAGPRPARHRPLRVWAGAAALPLARHELGLLQPLHLRLAARQLPRGAAQTVARLATQDRAPWPEYDRQRGHLMPLSQALVKELHFHWPPRAPLEVNLESLFSAPELAKPTEGNISSPALLSGCLSCPCVFVKC</sequence>
<dbReference type="SUPFAM" id="SSF81321">
    <property type="entry name" value="Family A G protein-coupled receptor-like"/>
    <property type="match status" value="1"/>
</dbReference>
<evidence type="ECO:0000256" key="4">
    <source>
        <dbReference type="ARBA" id="ARBA00023040"/>
    </source>
</evidence>
<keyword evidence="13" id="KW-1185">Reference proteome</keyword>
<dbReference type="PRINTS" id="PR00237">
    <property type="entry name" value="GPCRRHODOPSN"/>
</dbReference>
<dbReference type="PROSITE" id="PS00237">
    <property type="entry name" value="G_PROTEIN_RECEP_F1_1"/>
    <property type="match status" value="1"/>
</dbReference>
<evidence type="ECO:0000256" key="3">
    <source>
        <dbReference type="ARBA" id="ARBA00022989"/>
    </source>
</evidence>
<dbReference type="AlphaFoldDB" id="A0A2K5UNX1"/>
<dbReference type="GO" id="GO:0042923">
    <property type="term" value="F:neuropeptide binding"/>
    <property type="evidence" value="ECO:0007669"/>
    <property type="project" value="TreeGrafter"/>
</dbReference>
<dbReference type="Gene3D" id="1.20.1070.10">
    <property type="entry name" value="Rhodopsin 7-helix transmembrane proteins"/>
    <property type="match status" value="1"/>
</dbReference>
<dbReference type="Ensembl" id="ENSMFAT00000064571.2">
    <property type="protein sequence ID" value="ENSMFAP00000014101.2"/>
    <property type="gene ID" value="ENSMFAG00000030136.2"/>
</dbReference>
<name>A0A2K5UNX1_MACFA</name>
<reference evidence="12 13" key="1">
    <citation type="submission" date="2013-03" db="EMBL/GenBank/DDBJ databases">
        <authorList>
            <person name="Warren W."/>
            <person name="Wilson R.K."/>
        </authorList>
    </citation>
    <scope>NUCLEOTIDE SEQUENCE</scope>
</reference>
<feature type="transmembrane region" description="Helical" evidence="10">
    <location>
        <begin position="200"/>
        <end position="227"/>
    </location>
</feature>
<keyword evidence="5 10" id="KW-0472">Membrane</keyword>
<reference evidence="12" key="3">
    <citation type="submission" date="2025-09" db="UniProtKB">
        <authorList>
            <consortium name="Ensembl"/>
        </authorList>
    </citation>
    <scope>IDENTIFICATION</scope>
</reference>
<dbReference type="STRING" id="9541.ENSMFAP00000014101"/>
<comment type="similarity">
    <text evidence="8">Belongs to the G-protein coupled receptor 1 family.</text>
</comment>
<feature type="transmembrane region" description="Helical" evidence="10">
    <location>
        <begin position="247"/>
        <end position="268"/>
    </location>
</feature>
<dbReference type="VEuPathDB" id="HostDB:ENSMFAG00000030136"/>
<dbReference type="InterPro" id="IPR017452">
    <property type="entry name" value="GPCR_Rhodpsn_7TM"/>
</dbReference>
<proteinExistence type="inferred from homology"/>
<keyword evidence="3 10" id="KW-1133">Transmembrane helix</keyword>
<dbReference type="GeneTree" id="ENSGT00940000162008"/>
<dbReference type="PANTHER" id="PTHR24235:SF11">
    <property type="entry name" value="PROLACTIN-RELEASING PEPTIDE RECEPTOR"/>
    <property type="match status" value="1"/>
</dbReference>
<feature type="domain" description="G-protein coupled receptors family 1 profile" evidence="11">
    <location>
        <begin position="149"/>
        <end position="326"/>
    </location>
</feature>
<evidence type="ECO:0000256" key="9">
    <source>
        <dbReference type="SAM" id="MobiDB-lite"/>
    </source>
</evidence>
<organism evidence="12 13">
    <name type="scientific">Macaca fascicularis</name>
    <name type="common">Crab-eating macaque</name>
    <name type="synonym">Cynomolgus monkey</name>
    <dbReference type="NCBI Taxonomy" id="9541"/>
    <lineage>
        <taxon>Eukaryota</taxon>
        <taxon>Metazoa</taxon>
        <taxon>Chordata</taxon>
        <taxon>Craniata</taxon>
        <taxon>Vertebrata</taxon>
        <taxon>Euteleostomi</taxon>
        <taxon>Mammalia</taxon>
        <taxon>Eutheria</taxon>
        <taxon>Euarchontoglires</taxon>
        <taxon>Primates</taxon>
        <taxon>Haplorrhini</taxon>
        <taxon>Catarrhini</taxon>
        <taxon>Cercopithecidae</taxon>
        <taxon>Cercopithecinae</taxon>
        <taxon>Macaca</taxon>
    </lineage>
</organism>
<comment type="subcellular location">
    <subcellularLocation>
        <location evidence="1">Membrane</location>
        <topology evidence="1">Multi-pass membrane protein</topology>
    </subcellularLocation>
</comment>
<keyword evidence="2 8" id="KW-0812">Transmembrane</keyword>
<protein>
    <submittedName>
        <fullName evidence="12">Prolactin releasing hormone receptor</fullName>
    </submittedName>
</protein>
<feature type="transmembrane region" description="Helical" evidence="10">
    <location>
        <begin position="170"/>
        <end position="194"/>
    </location>
</feature>
<evidence type="ECO:0000256" key="6">
    <source>
        <dbReference type="ARBA" id="ARBA00023170"/>
    </source>
</evidence>
<evidence type="ECO:0000313" key="12">
    <source>
        <dbReference type="Ensembl" id="ENSMFAP00000014101.2"/>
    </source>
</evidence>
<evidence type="ECO:0000259" key="11">
    <source>
        <dbReference type="PROSITE" id="PS50262"/>
    </source>
</evidence>
<dbReference type="PRINTS" id="PR01018">
    <property type="entry name" value="PRPRECEPTOR"/>
</dbReference>
<dbReference type="Proteomes" id="UP000233100">
    <property type="component" value="Chromosome 9"/>
</dbReference>
<dbReference type="PANTHER" id="PTHR24235">
    <property type="entry name" value="NEUROPEPTIDE Y RECEPTOR"/>
    <property type="match status" value="1"/>
</dbReference>
<keyword evidence="6 8" id="KW-0675">Receptor</keyword>
<evidence type="ECO:0000313" key="13">
    <source>
        <dbReference type="Proteomes" id="UP000233100"/>
    </source>
</evidence>
<dbReference type="GO" id="GO:0005886">
    <property type="term" value="C:plasma membrane"/>
    <property type="evidence" value="ECO:0007669"/>
    <property type="project" value="TreeGrafter"/>
</dbReference>
<dbReference type="GO" id="GO:0043005">
    <property type="term" value="C:neuron projection"/>
    <property type="evidence" value="ECO:0007669"/>
    <property type="project" value="TreeGrafter"/>
</dbReference>
<gene>
    <name evidence="12" type="primary">PRLHR</name>
</gene>
<evidence type="ECO:0000256" key="7">
    <source>
        <dbReference type="ARBA" id="ARBA00023224"/>
    </source>
</evidence>
<feature type="transmembrane region" description="Helical" evidence="10">
    <location>
        <begin position="134"/>
        <end position="158"/>
    </location>
</feature>
<dbReference type="InterPro" id="IPR000276">
    <property type="entry name" value="GPCR_Rhodpsn"/>
</dbReference>
<evidence type="ECO:0000256" key="1">
    <source>
        <dbReference type="ARBA" id="ARBA00004141"/>
    </source>
</evidence>
<evidence type="ECO:0000256" key="5">
    <source>
        <dbReference type="ARBA" id="ARBA00023136"/>
    </source>
</evidence>
<dbReference type="InterPro" id="IPR001402">
    <property type="entry name" value="Prolrel_pep_rcpt"/>
</dbReference>
<dbReference type="GO" id="GO:0004983">
    <property type="term" value="F:neuropeptide Y receptor activity"/>
    <property type="evidence" value="ECO:0007669"/>
    <property type="project" value="InterPro"/>
</dbReference>
<dbReference type="GO" id="GO:0007631">
    <property type="term" value="P:feeding behavior"/>
    <property type="evidence" value="ECO:0007669"/>
    <property type="project" value="Ensembl"/>
</dbReference>